<dbReference type="EMBL" id="AP027735">
    <property type="protein sequence ID" value="BDZ59037.1"/>
    <property type="molecule type" value="Genomic_DNA"/>
</dbReference>
<feature type="compositionally biased region" description="Basic and acidic residues" evidence="1">
    <location>
        <begin position="1"/>
        <end position="13"/>
    </location>
</feature>
<reference evidence="2" key="2">
    <citation type="submission" date="2023-02" db="EMBL/GenBank/DDBJ databases">
        <authorList>
            <person name="Sun Q."/>
            <person name="Mori K."/>
        </authorList>
    </citation>
    <scope>NUCLEOTIDE SEQUENCE</scope>
    <source>
        <strain evidence="2">NBRC 110608</strain>
    </source>
</reference>
<organism evidence="2">
    <name type="scientific">Barrientosiimonas endolithica</name>
    <dbReference type="NCBI Taxonomy" id="1535208"/>
    <lineage>
        <taxon>Bacteria</taxon>
        <taxon>Bacillati</taxon>
        <taxon>Actinomycetota</taxon>
        <taxon>Actinomycetes</taxon>
        <taxon>Micrococcales</taxon>
        <taxon>Dermacoccaceae</taxon>
        <taxon>Barrientosiimonas</taxon>
    </lineage>
</organism>
<sequence>MELSVRHGMREQSPHLSRPTWRLDPLRATGAAAKVATRPREERDWPAVATRLGAGLGLWLGEIDRVRGRRHEPAVGVGIEEGRS</sequence>
<name>A0ABN6YNQ9_9MICO</name>
<accession>A0ABN6YNQ9</accession>
<evidence type="ECO:0000256" key="1">
    <source>
        <dbReference type="SAM" id="MobiDB-lite"/>
    </source>
</evidence>
<proteinExistence type="predicted"/>
<evidence type="ECO:0000313" key="2">
    <source>
        <dbReference type="EMBL" id="BDZ59037.1"/>
    </source>
</evidence>
<reference evidence="2" key="1">
    <citation type="journal article" date="2014" name="Int. J. Syst. Evol. Microbiol.">
        <title>Complete genome of a new Firmicutes species belonging to the dominant human colonic microbiota ('Ruminococcus bicirculans') reveals two chromosomes and a selective capacity to utilize plant glucans.</title>
        <authorList>
            <consortium name="NISC Comparative Sequencing Program"/>
            <person name="Wegmann U."/>
            <person name="Louis P."/>
            <person name="Goesmann A."/>
            <person name="Henrissat B."/>
            <person name="Duncan S.H."/>
            <person name="Flint H.J."/>
        </authorList>
    </citation>
    <scope>NUCLEOTIDE SEQUENCE</scope>
    <source>
        <strain evidence="2">NBRC 110608</strain>
    </source>
</reference>
<dbReference type="RefSeq" id="WP_289231236.1">
    <property type="nucleotide sequence ID" value="NZ_AP027735.1"/>
</dbReference>
<protein>
    <submittedName>
        <fullName evidence="2">Uncharacterized protein</fullName>
    </submittedName>
</protein>
<feature type="region of interest" description="Disordered" evidence="1">
    <location>
        <begin position="1"/>
        <end position="21"/>
    </location>
</feature>
<gene>
    <name evidence="2" type="ORF">GCM10025872_26940</name>
</gene>